<comment type="similarity">
    <text evidence="5 14">Belongs to the class-IV pyridoxal-phosphate-dependent aminotransferase family.</text>
</comment>
<keyword evidence="7 16" id="KW-0028">Amino-acid biosynthesis</keyword>
<keyword evidence="8 16" id="KW-0808">Transferase</keyword>
<comment type="caution">
    <text evidence="17">The sequence shown here is derived from an EMBL/GenBank/DDBJ whole genome shotgun (WGS) entry which is preliminary data.</text>
</comment>
<dbReference type="CDD" id="cd01557">
    <property type="entry name" value="BCAT_beta_family"/>
    <property type="match status" value="1"/>
</dbReference>
<dbReference type="InterPro" id="IPR036038">
    <property type="entry name" value="Aminotransferase-like"/>
</dbReference>
<evidence type="ECO:0000256" key="10">
    <source>
        <dbReference type="ARBA" id="ARBA00023304"/>
    </source>
</evidence>
<protein>
    <recommendedName>
        <fullName evidence="16">Branched-chain-amino-acid aminotransferase</fullName>
        <ecNumber evidence="16">2.6.1.42</ecNumber>
    </recommendedName>
</protein>
<dbReference type="PIRSF" id="PIRSF006468">
    <property type="entry name" value="BCAT1"/>
    <property type="match status" value="1"/>
</dbReference>
<dbReference type="Proteomes" id="UP001217417">
    <property type="component" value="Unassembled WGS sequence"/>
</dbReference>
<comment type="catalytic activity">
    <reaction evidence="16">
        <text>L-isoleucine + 2-oxoglutarate = (S)-3-methyl-2-oxopentanoate + L-glutamate</text>
        <dbReference type="Rhea" id="RHEA:24801"/>
        <dbReference type="ChEBI" id="CHEBI:16810"/>
        <dbReference type="ChEBI" id="CHEBI:29985"/>
        <dbReference type="ChEBI" id="CHEBI:35146"/>
        <dbReference type="ChEBI" id="CHEBI:58045"/>
        <dbReference type="EC" id="2.6.1.42"/>
    </reaction>
</comment>
<comment type="catalytic activity">
    <reaction evidence="11">
        <text>a 2-oxocarboxylate + L-methionine = 4-methylsulfanyl-2-oxobutanoate + an L-alpha-amino acid</text>
        <dbReference type="Rhea" id="RHEA:31763"/>
        <dbReference type="ChEBI" id="CHEBI:16723"/>
        <dbReference type="ChEBI" id="CHEBI:35179"/>
        <dbReference type="ChEBI" id="CHEBI:57844"/>
        <dbReference type="ChEBI" id="CHEBI:59869"/>
    </reaction>
    <physiologicalReaction direction="right-to-left" evidence="11">
        <dbReference type="Rhea" id="RHEA:31765"/>
    </physiologicalReaction>
</comment>
<evidence type="ECO:0000313" key="17">
    <source>
        <dbReference type="EMBL" id="KAJ8100776.1"/>
    </source>
</evidence>
<dbReference type="Pfam" id="PF01063">
    <property type="entry name" value="Aminotran_4"/>
    <property type="match status" value="1"/>
</dbReference>
<evidence type="ECO:0000256" key="7">
    <source>
        <dbReference type="ARBA" id="ARBA00022605"/>
    </source>
</evidence>
<evidence type="ECO:0000256" key="4">
    <source>
        <dbReference type="ARBA" id="ARBA00005072"/>
    </source>
</evidence>
<dbReference type="FunFam" id="3.30.470.10:FF:000005">
    <property type="entry name" value="Branched-chain-amino-acid aminotransferase"/>
    <property type="match status" value="1"/>
</dbReference>
<comment type="catalytic activity">
    <reaction evidence="16">
        <text>L-valine + 2-oxoglutarate = 3-methyl-2-oxobutanoate + L-glutamate</text>
        <dbReference type="Rhea" id="RHEA:24813"/>
        <dbReference type="ChEBI" id="CHEBI:11851"/>
        <dbReference type="ChEBI" id="CHEBI:16810"/>
        <dbReference type="ChEBI" id="CHEBI:29985"/>
        <dbReference type="ChEBI" id="CHEBI:57762"/>
        <dbReference type="EC" id="2.6.1.42"/>
    </reaction>
</comment>
<evidence type="ECO:0000313" key="18">
    <source>
        <dbReference type="Proteomes" id="UP001217417"/>
    </source>
</evidence>
<comment type="pathway">
    <text evidence="4">Amino-acid biosynthesis; L-leucine biosynthesis; L-leucine from 3-methyl-2-oxobutanoate: step 4/4.</text>
</comment>
<dbReference type="GO" id="GO:0005739">
    <property type="term" value="C:mitochondrion"/>
    <property type="evidence" value="ECO:0007669"/>
    <property type="project" value="TreeGrafter"/>
</dbReference>
<dbReference type="InterPro" id="IPR005786">
    <property type="entry name" value="B_amino_transII"/>
</dbReference>
<evidence type="ECO:0000256" key="11">
    <source>
        <dbReference type="ARBA" id="ARBA00051136"/>
    </source>
</evidence>
<evidence type="ECO:0000256" key="15">
    <source>
        <dbReference type="RuleBase" id="RU004516"/>
    </source>
</evidence>
<evidence type="ECO:0000256" key="5">
    <source>
        <dbReference type="ARBA" id="ARBA00009320"/>
    </source>
</evidence>
<sequence length="427" mass="47366">MSFSRARLLLSSATRGLTASSCSCLLSRSAQHHPRFYPSAMAARPLSSLATSESGTQPGAPLCAANISIDKTPMPKEKLQPTKLVFGHTFTDHMVQIPWNDTDGWLPPMILPYQNLSLDPATCVFHYAFECFEGMKAYKDSNGKIRLFRPDKNMDRMSKTAARICLPTFDHDELIKIIGELVKLDSDWIPSERGYSLYLRPTLIGTQASLGVGPPKSALLYVIMSPVGPYYPTGFKAVRLEATDYAIRAWPKGVGDRKLGANYAPGILPQRMAASRGFQQNLWLFGDEGYVTEVGTMNAFFVFQLPNGKFELVTAPLDGTILEGVTRDSILALARERFDEDKWIISERKFTIQEVADHARAGTLVEAFGSGTAAVVSPIKEISWRDKPIYVPLQPGKETGRVAEQMAQWIAEIQYGEVEHPWSVLLN</sequence>
<evidence type="ECO:0000256" key="16">
    <source>
        <dbReference type="RuleBase" id="RU004517"/>
    </source>
</evidence>
<evidence type="ECO:0000256" key="1">
    <source>
        <dbReference type="ARBA" id="ARBA00001933"/>
    </source>
</evidence>
<dbReference type="PROSITE" id="PS00770">
    <property type="entry name" value="AA_TRANSFER_CLASS_4"/>
    <property type="match status" value="1"/>
</dbReference>
<comment type="pathway">
    <text evidence="3">Amino-acid biosynthesis; L-valine biosynthesis; L-valine from pyruvate: step 4/4.</text>
</comment>
<dbReference type="NCBIfam" id="TIGR01123">
    <property type="entry name" value="ilvE_II"/>
    <property type="match status" value="1"/>
</dbReference>
<comment type="cofactor">
    <cofactor evidence="1 15">
        <name>pyridoxal 5'-phosphate</name>
        <dbReference type="ChEBI" id="CHEBI:597326"/>
    </cofactor>
</comment>
<dbReference type="GO" id="GO:0004084">
    <property type="term" value="F:branched-chain-amino-acid transaminase activity"/>
    <property type="evidence" value="ECO:0007669"/>
    <property type="project" value="UniProtKB-EC"/>
</dbReference>
<dbReference type="NCBIfam" id="NF009897">
    <property type="entry name" value="PRK13357.1"/>
    <property type="match status" value="1"/>
</dbReference>
<evidence type="ECO:0000256" key="8">
    <source>
        <dbReference type="ARBA" id="ARBA00022679"/>
    </source>
</evidence>
<dbReference type="EC" id="2.6.1.42" evidence="16"/>
<evidence type="ECO:0000256" key="3">
    <source>
        <dbReference type="ARBA" id="ARBA00004931"/>
    </source>
</evidence>
<proteinExistence type="inferred from homology"/>
<keyword evidence="6 16" id="KW-0032">Aminotransferase</keyword>
<name>A0AAD7QTL8_9ASCO</name>
<dbReference type="AlphaFoldDB" id="A0AAD7QTL8"/>
<evidence type="ECO:0000256" key="9">
    <source>
        <dbReference type="ARBA" id="ARBA00022898"/>
    </source>
</evidence>
<dbReference type="GeneID" id="80880837"/>
<comment type="pathway">
    <text evidence="12">Amino-acid biosynthesis; L-methionine biosynthesis via salvage pathway; L-methionine from S-methyl-5-thio-alpha-D-ribose 1-phosphate: step 6/6.</text>
</comment>
<feature type="modified residue" description="N6-(pyridoxal phosphate)lysine" evidence="13">
    <location>
        <position position="258"/>
    </location>
</feature>
<dbReference type="GO" id="GO:0009083">
    <property type="term" value="P:branched-chain amino acid catabolic process"/>
    <property type="evidence" value="ECO:0007669"/>
    <property type="project" value="UniProtKB-ARBA"/>
</dbReference>
<dbReference type="InterPro" id="IPR018300">
    <property type="entry name" value="Aminotrans_IV_CS"/>
</dbReference>
<comment type="catalytic activity">
    <reaction evidence="16">
        <text>L-leucine + 2-oxoglutarate = 4-methyl-2-oxopentanoate + L-glutamate</text>
        <dbReference type="Rhea" id="RHEA:18321"/>
        <dbReference type="ChEBI" id="CHEBI:16810"/>
        <dbReference type="ChEBI" id="CHEBI:17865"/>
        <dbReference type="ChEBI" id="CHEBI:29985"/>
        <dbReference type="ChEBI" id="CHEBI:57427"/>
        <dbReference type="EC" id="2.6.1.42"/>
    </reaction>
</comment>
<dbReference type="InterPro" id="IPR043132">
    <property type="entry name" value="BCAT-like_C"/>
</dbReference>
<evidence type="ECO:0000256" key="6">
    <source>
        <dbReference type="ARBA" id="ARBA00022576"/>
    </source>
</evidence>
<dbReference type="EMBL" id="JARPMG010000005">
    <property type="protein sequence ID" value="KAJ8100776.1"/>
    <property type="molecule type" value="Genomic_DNA"/>
</dbReference>
<evidence type="ECO:0000256" key="13">
    <source>
        <dbReference type="PIRSR" id="PIRSR006468-1"/>
    </source>
</evidence>
<dbReference type="InterPro" id="IPR001544">
    <property type="entry name" value="Aminotrans_IV"/>
</dbReference>
<accession>A0AAD7QTL8</accession>
<dbReference type="FunFam" id="3.20.10.10:FF:000004">
    <property type="entry name" value="Branched-chain-amino-acid aminotransferase"/>
    <property type="match status" value="1"/>
</dbReference>
<dbReference type="Gene3D" id="3.30.470.10">
    <property type="match status" value="1"/>
</dbReference>
<dbReference type="RefSeq" id="XP_056044226.1">
    <property type="nucleotide sequence ID" value="XM_056185671.1"/>
</dbReference>
<keyword evidence="18" id="KW-1185">Reference proteome</keyword>
<dbReference type="Gene3D" id="3.20.10.10">
    <property type="entry name" value="D-amino Acid Aminotransferase, subunit A, domain 2"/>
    <property type="match status" value="1"/>
</dbReference>
<evidence type="ECO:0000256" key="2">
    <source>
        <dbReference type="ARBA" id="ARBA00004824"/>
    </source>
</evidence>
<keyword evidence="10 16" id="KW-0100">Branched-chain amino acid biosynthesis</keyword>
<evidence type="ECO:0000256" key="12">
    <source>
        <dbReference type="ARBA" id="ARBA00060556"/>
    </source>
</evidence>
<dbReference type="PANTHER" id="PTHR11825">
    <property type="entry name" value="SUBGROUP IIII AMINOTRANSFERASE"/>
    <property type="match status" value="1"/>
</dbReference>
<keyword evidence="9 15" id="KW-0663">Pyridoxal phosphate</keyword>
<dbReference type="GO" id="GO:0009099">
    <property type="term" value="P:L-valine biosynthetic process"/>
    <property type="evidence" value="ECO:0007669"/>
    <property type="project" value="TreeGrafter"/>
</dbReference>
<dbReference type="PANTHER" id="PTHR11825:SF44">
    <property type="entry name" value="BRANCHED-CHAIN-AMINO-ACID AMINOTRANSFERASE"/>
    <property type="match status" value="1"/>
</dbReference>
<evidence type="ECO:0000256" key="14">
    <source>
        <dbReference type="RuleBase" id="RU004106"/>
    </source>
</evidence>
<gene>
    <name evidence="17" type="ORF">POJ06DRAFT_223186</name>
</gene>
<dbReference type="SUPFAM" id="SSF56752">
    <property type="entry name" value="D-aminoacid aminotransferase-like PLP-dependent enzymes"/>
    <property type="match status" value="1"/>
</dbReference>
<reference evidence="17" key="1">
    <citation type="submission" date="2023-03" db="EMBL/GenBank/DDBJ databases">
        <title>Near-Complete genome sequence of Lipomyces tetrasporous NRRL Y-64009, an oleaginous yeast capable of growing on lignocellulosic hydrolysates.</title>
        <authorList>
            <consortium name="Lawrence Berkeley National Laboratory"/>
            <person name="Jagtap S.S."/>
            <person name="Liu J.-J."/>
            <person name="Walukiewicz H.E."/>
            <person name="Pangilinan J."/>
            <person name="Lipzen A."/>
            <person name="Ahrendt S."/>
            <person name="Koriabine M."/>
            <person name="Cobaugh K."/>
            <person name="Salamov A."/>
            <person name="Yoshinaga Y."/>
            <person name="Ng V."/>
            <person name="Daum C."/>
            <person name="Grigoriev I.V."/>
            <person name="Slininger P.J."/>
            <person name="Dien B.S."/>
            <person name="Jin Y.-S."/>
            <person name="Rao C.V."/>
        </authorList>
    </citation>
    <scope>NUCLEOTIDE SEQUENCE</scope>
    <source>
        <strain evidence="17">NRRL Y-64009</strain>
    </source>
</reference>
<dbReference type="InterPro" id="IPR043131">
    <property type="entry name" value="BCAT-like_N"/>
</dbReference>
<dbReference type="InterPro" id="IPR033939">
    <property type="entry name" value="BCAT_family"/>
</dbReference>
<organism evidence="17 18">
    <name type="scientific">Lipomyces tetrasporus</name>
    <dbReference type="NCBI Taxonomy" id="54092"/>
    <lineage>
        <taxon>Eukaryota</taxon>
        <taxon>Fungi</taxon>
        <taxon>Dikarya</taxon>
        <taxon>Ascomycota</taxon>
        <taxon>Saccharomycotina</taxon>
        <taxon>Lipomycetes</taxon>
        <taxon>Lipomycetales</taxon>
        <taxon>Lipomycetaceae</taxon>
        <taxon>Lipomyces</taxon>
    </lineage>
</organism>
<comment type="pathway">
    <text evidence="2">Amino-acid biosynthesis; L-isoleucine biosynthesis; L-isoleucine from 2-oxobutanoate: step 4/4.</text>
</comment>
<dbReference type="GO" id="GO:0009098">
    <property type="term" value="P:L-leucine biosynthetic process"/>
    <property type="evidence" value="ECO:0007669"/>
    <property type="project" value="TreeGrafter"/>
</dbReference>